<evidence type="ECO:0008006" key="6">
    <source>
        <dbReference type="Google" id="ProtNLM"/>
    </source>
</evidence>
<dbReference type="Proteomes" id="UP000198717">
    <property type="component" value="Unassembled WGS sequence"/>
</dbReference>
<reference evidence="2 5" key="2">
    <citation type="submission" date="2019-07" db="EMBL/GenBank/DDBJ databases">
        <title>Whole genome shotgun sequence of Myxococcus virescens NBRC 100334.</title>
        <authorList>
            <person name="Hosoyama A."/>
            <person name="Uohara A."/>
            <person name="Ohji S."/>
            <person name="Ichikawa N."/>
        </authorList>
    </citation>
    <scope>NUCLEOTIDE SEQUENCE [LARGE SCALE GENOMIC DNA]</scope>
    <source>
        <strain evidence="2 5">NBRC 100334</strain>
    </source>
</reference>
<evidence type="ECO:0000313" key="2">
    <source>
        <dbReference type="EMBL" id="GEL68789.1"/>
    </source>
</evidence>
<keyword evidence="1" id="KW-0732">Signal</keyword>
<evidence type="ECO:0000313" key="4">
    <source>
        <dbReference type="Proteomes" id="UP000198717"/>
    </source>
</evidence>
<dbReference type="EMBL" id="FNAJ01000007">
    <property type="protein sequence ID" value="SDE47505.1"/>
    <property type="molecule type" value="Genomic_DNA"/>
</dbReference>
<evidence type="ECO:0000256" key="1">
    <source>
        <dbReference type="SAM" id="SignalP"/>
    </source>
</evidence>
<feature type="chain" id="PRO_5022906530" description="Transporter" evidence="1">
    <location>
        <begin position="21"/>
        <end position="379"/>
    </location>
</feature>
<proteinExistence type="predicted"/>
<dbReference type="Proteomes" id="UP000321224">
    <property type="component" value="Unassembled WGS sequence"/>
</dbReference>
<dbReference type="EMBL" id="BJVY01000002">
    <property type="protein sequence ID" value="GEL68789.1"/>
    <property type="molecule type" value="Genomic_DNA"/>
</dbReference>
<evidence type="ECO:0000313" key="5">
    <source>
        <dbReference type="Proteomes" id="UP000321224"/>
    </source>
</evidence>
<feature type="signal peptide" evidence="1">
    <location>
        <begin position="1"/>
        <end position="20"/>
    </location>
</feature>
<protein>
    <recommendedName>
        <fullName evidence="6">Transporter</fullName>
    </recommendedName>
</protein>
<name>A0A511H7P5_9BACT</name>
<comment type="caution">
    <text evidence="2">The sequence shown here is derived from an EMBL/GenBank/DDBJ whole genome shotgun (WGS) entry which is preliminary data.</text>
</comment>
<reference evidence="3 4" key="1">
    <citation type="submission" date="2016-10" db="EMBL/GenBank/DDBJ databases">
        <authorList>
            <person name="Varghese N."/>
            <person name="Submissions S."/>
        </authorList>
    </citation>
    <scope>NUCLEOTIDE SEQUENCE [LARGE SCALE GENOMIC DNA]</scope>
    <source>
        <strain evidence="3 4">DSM 2260</strain>
    </source>
</reference>
<evidence type="ECO:0000313" key="3">
    <source>
        <dbReference type="EMBL" id="SDE47505.1"/>
    </source>
</evidence>
<dbReference type="RefSeq" id="WP_090491408.1">
    <property type="nucleotide sequence ID" value="NZ_BJVY01000002.1"/>
</dbReference>
<accession>A0A511H7P5</accession>
<organism evidence="2 5">
    <name type="scientific">Myxococcus virescens</name>
    <dbReference type="NCBI Taxonomy" id="83456"/>
    <lineage>
        <taxon>Bacteria</taxon>
        <taxon>Pseudomonadati</taxon>
        <taxon>Myxococcota</taxon>
        <taxon>Myxococcia</taxon>
        <taxon>Myxococcales</taxon>
        <taxon>Cystobacterineae</taxon>
        <taxon>Myxococcaceae</taxon>
        <taxon>Myxococcus</taxon>
    </lineage>
</organism>
<keyword evidence="4" id="KW-1185">Reference proteome</keyword>
<sequence>MRMTVTCGALLSLAARLALAQPAPPPAGELTSPSSEDRAAGYCDFVRGVGSAEAALELAPELFGAFGVVNAGEASGGAGTTPLGEPTPRVTAGLMYDLVGIYRGRAIHKRAEADCRRQRAMTVLESAIRQGSGLGEQAALEARARVLEEALPHAEALLTSLRNDMKQGLVTLEELNAVQVRLDGLRQLSSNTQIARERLAARPRLQEGQRLESVLNELRAADDQLETYNGALRRSRAWRVSLRGGYDELIDVDQDLPLFGQLTLSYNLGHLWQGSANARAREGRRRATLDDVSGVPQRVNELVAELRTVHRTEEGRLREVSTLVSDLEAQLKSMDALQTREVRRFRGYLMMEITRLRAEQAYLRAHVESLQSFLGARSP</sequence>
<dbReference type="AlphaFoldDB" id="A0A511H7P5"/>
<gene>
    <name evidence="2" type="ORF">MVI01_05730</name>
    <name evidence="3" type="ORF">SAMN04488504_107175</name>
</gene>